<keyword evidence="1 5" id="KW-0489">Methyltransferase</keyword>
<name>Q2IGQ5_ANADE</name>
<dbReference type="PANTHER" id="PTHR47313:SF1">
    <property type="entry name" value="RIBOSOMAL RNA LARGE SUBUNIT METHYLTRANSFERASE K_L"/>
    <property type="match status" value="1"/>
</dbReference>
<dbReference type="InterPro" id="IPR054170">
    <property type="entry name" value="RlmL_1st"/>
</dbReference>
<dbReference type="OrthoDB" id="9809404at2"/>
<dbReference type="AlphaFoldDB" id="Q2IGQ5"/>
<evidence type="ECO:0000313" key="5">
    <source>
        <dbReference type="EMBL" id="ABC83760.1"/>
    </source>
</evidence>
<evidence type="ECO:0000313" key="6">
    <source>
        <dbReference type="Proteomes" id="UP000001935"/>
    </source>
</evidence>
<feature type="domain" description="Ribosomal RNA large subunit methyltransferase K/L-like methyltransferase" evidence="3">
    <location>
        <begin position="111"/>
        <end position="312"/>
    </location>
</feature>
<evidence type="ECO:0000256" key="1">
    <source>
        <dbReference type="ARBA" id="ARBA00022603"/>
    </source>
</evidence>
<sequence length="317" mass="32662">MAAPAAERIFCACAPGLEPVLAAELRALGLDARPAPGGAEAVGEDAAALACLGARTADSALLRLWEGPAAELPSAKRAAAARAGGLELLVRARRGHATVSVDAAGAPLFRRGWRARVGAAPLRESLAAGILLACGWSGDRPFLDPMCGSGTLAIEAALIAAGRAPGLGRTFAFERLPGHDPARTARLRAQLEARVRPVTVPIHASDRNAGALRLAQKNAAAAGMAGAIAFAREDAARVVPPPGPGLCAVNPPYGVRLDEDAAAAWRALGALLARLAGWEVAVLGPDRGLERLLPRPPSEAIAVENGGIRCRLLRWRR</sequence>
<dbReference type="InterPro" id="IPR000241">
    <property type="entry name" value="RlmKL-like_Mtase"/>
</dbReference>
<dbReference type="KEGG" id="ade:Adeh_3996"/>
<organism evidence="5 6">
    <name type="scientific">Anaeromyxobacter dehalogenans (strain 2CP-C)</name>
    <dbReference type="NCBI Taxonomy" id="290397"/>
    <lineage>
        <taxon>Bacteria</taxon>
        <taxon>Pseudomonadati</taxon>
        <taxon>Myxococcota</taxon>
        <taxon>Myxococcia</taxon>
        <taxon>Myxococcales</taxon>
        <taxon>Cystobacterineae</taxon>
        <taxon>Anaeromyxobacteraceae</taxon>
        <taxon>Anaeromyxobacter</taxon>
    </lineage>
</organism>
<dbReference type="PROSITE" id="PS01261">
    <property type="entry name" value="UPF0020"/>
    <property type="match status" value="1"/>
</dbReference>
<dbReference type="Proteomes" id="UP000001935">
    <property type="component" value="Chromosome"/>
</dbReference>
<dbReference type="GO" id="GO:0070043">
    <property type="term" value="F:rRNA (guanine-N7-)-methyltransferase activity"/>
    <property type="evidence" value="ECO:0007669"/>
    <property type="project" value="TreeGrafter"/>
</dbReference>
<dbReference type="RefSeq" id="WP_011423042.1">
    <property type="nucleotide sequence ID" value="NC_007760.1"/>
</dbReference>
<dbReference type="GO" id="GO:0008990">
    <property type="term" value="F:rRNA (guanine-N2-)-methyltransferase activity"/>
    <property type="evidence" value="ECO:0007669"/>
    <property type="project" value="TreeGrafter"/>
</dbReference>
<dbReference type="PANTHER" id="PTHR47313">
    <property type="entry name" value="RIBOSOMAL RNA LARGE SUBUNIT METHYLTRANSFERASE K/L"/>
    <property type="match status" value="1"/>
</dbReference>
<dbReference type="HOGENOM" id="CLU_032119_3_3_7"/>
<dbReference type="EMBL" id="CP000251">
    <property type="protein sequence ID" value="ABC83760.1"/>
    <property type="molecule type" value="Genomic_DNA"/>
</dbReference>
<dbReference type="STRING" id="290397.Adeh_3996"/>
<accession>Q2IGQ5</accession>
<protein>
    <submittedName>
        <fullName evidence="5">Putative RNA methylase</fullName>
    </submittedName>
</protein>
<feature type="domain" description="RlmL ferredoxin-like" evidence="4">
    <location>
        <begin position="9"/>
        <end position="58"/>
    </location>
</feature>
<evidence type="ECO:0000259" key="4">
    <source>
        <dbReference type="Pfam" id="PF22020"/>
    </source>
</evidence>
<gene>
    <name evidence="5" type="ordered locus">Adeh_3996</name>
</gene>
<dbReference type="Pfam" id="PF22020">
    <property type="entry name" value="RlmL_1st"/>
    <property type="match status" value="1"/>
</dbReference>
<dbReference type="eggNOG" id="COG0116">
    <property type="taxonomic scope" value="Bacteria"/>
</dbReference>
<keyword evidence="2" id="KW-0808">Transferase</keyword>
<dbReference type="InterPro" id="IPR053943">
    <property type="entry name" value="RlmKL-like_Mtase_CS"/>
</dbReference>
<dbReference type="Gene3D" id="3.40.50.150">
    <property type="entry name" value="Vaccinia Virus protein VP39"/>
    <property type="match status" value="1"/>
</dbReference>
<reference evidence="5" key="1">
    <citation type="submission" date="2006-01" db="EMBL/GenBank/DDBJ databases">
        <title>Complete sequence of Anaeromyxobacter dehalogenans 2CP-C.</title>
        <authorList>
            <consortium name="US DOE Joint Genome Institute"/>
            <person name="Copeland A."/>
            <person name="Lucas S."/>
            <person name="Lapidus A."/>
            <person name="Barry K."/>
            <person name="Detter J.C."/>
            <person name="Glavina T."/>
            <person name="Hammon N."/>
            <person name="Israni S."/>
            <person name="Pitluck S."/>
            <person name="Brettin T."/>
            <person name="Bruce D."/>
            <person name="Han C."/>
            <person name="Tapia R."/>
            <person name="Gilna P."/>
            <person name="Kiss H."/>
            <person name="Schmutz J."/>
            <person name="Larimer F."/>
            <person name="Land M."/>
            <person name="Kyrpides N."/>
            <person name="Anderson I."/>
            <person name="Sanford R.A."/>
            <person name="Ritalahti K.M."/>
            <person name="Thomas H.S."/>
            <person name="Kirby J.R."/>
            <person name="Zhulin I.B."/>
            <person name="Loeffler F.E."/>
            <person name="Richardson P."/>
        </authorList>
    </citation>
    <scope>NUCLEOTIDE SEQUENCE</scope>
    <source>
        <strain evidence="5">2CP-C</strain>
    </source>
</reference>
<dbReference type="InterPro" id="IPR029063">
    <property type="entry name" value="SAM-dependent_MTases_sf"/>
</dbReference>
<dbReference type="Gene3D" id="3.30.2130.30">
    <property type="match status" value="1"/>
</dbReference>
<dbReference type="SUPFAM" id="SSF53335">
    <property type="entry name" value="S-adenosyl-L-methionine-dependent methyltransferases"/>
    <property type="match status" value="1"/>
</dbReference>
<proteinExistence type="predicted"/>
<evidence type="ECO:0000259" key="3">
    <source>
        <dbReference type="Pfam" id="PF01170"/>
    </source>
</evidence>
<dbReference type="CDD" id="cd11715">
    <property type="entry name" value="THUMP_AdoMetMT"/>
    <property type="match status" value="1"/>
</dbReference>
<dbReference type="Pfam" id="PF01170">
    <property type="entry name" value="UPF0020"/>
    <property type="match status" value="1"/>
</dbReference>
<evidence type="ECO:0000256" key="2">
    <source>
        <dbReference type="ARBA" id="ARBA00022679"/>
    </source>
</evidence>